<dbReference type="GeneID" id="92879326"/>
<evidence type="ECO:0008006" key="4">
    <source>
        <dbReference type="Google" id="ProtNLM"/>
    </source>
</evidence>
<name>G4Q5P6_ACIIR</name>
<feature type="chain" id="PRO_5003467219" description="Sel1 repeat protein" evidence="1">
    <location>
        <begin position="26"/>
        <end position="202"/>
    </location>
</feature>
<dbReference type="eggNOG" id="COG0790">
    <property type="taxonomic scope" value="Bacteria"/>
</dbReference>
<dbReference type="HOGENOM" id="CLU_1352194_0_0_9"/>
<dbReference type="Gene3D" id="1.25.40.10">
    <property type="entry name" value="Tetratricopeptide repeat domain"/>
    <property type="match status" value="1"/>
</dbReference>
<dbReference type="Proteomes" id="UP000007093">
    <property type="component" value="Chromosome"/>
</dbReference>
<dbReference type="AlphaFoldDB" id="G4Q5P6"/>
<protein>
    <recommendedName>
        <fullName evidence="4">Sel1 repeat protein</fullName>
    </recommendedName>
</protein>
<accession>G4Q5P6</accession>
<dbReference type="Pfam" id="PF08238">
    <property type="entry name" value="Sel1"/>
    <property type="match status" value="3"/>
</dbReference>
<dbReference type="KEGG" id="ain:Acin_2142"/>
<dbReference type="InterPro" id="IPR011990">
    <property type="entry name" value="TPR-like_helical_dom_sf"/>
</dbReference>
<keyword evidence="1" id="KW-0732">Signal</keyword>
<dbReference type="RefSeq" id="WP_009014963.1">
    <property type="nucleotide sequence ID" value="NC_016077.1"/>
</dbReference>
<dbReference type="InParanoid" id="G4Q5P6"/>
<evidence type="ECO:0000313" key="2">
    <source>
        <dbReference type="EMBL" id="AEQ23342.1"/>
    </source>
</evidence>
<dbReference type="InterPro" id="IPR052945">
    <property type="entry name" value="Mitotic_Regulator"/>
</dbReference>
<dbReference type="InterPro" id="IPR006597">
    <property type="entry name" value="Sel1-like"/>
</dbReference>
<evidence type="ECO:0000313" key="3">
    <source>
        <dbReference type="Proteomes" id="UP000007093"/>
    </source>
</evidence>
<dbReference type="SMART" id="SM00671">
    <property type="entry name" value="SEL1"/>
    <property type="match status" value="3"/>
</dbReference>
<dbReference type="EMBL" id="CP003058">
    <property type="protein sequence ID" value="AEQ23342.1"/>
    <property type="molecule type" value="Genomic_DNA"/>
</dbReference>
<dbReference type="PANTHER" id="PTHR43628">
    <property type="entry name" value="ACTIVATOR OF C KINASE PROTEIN 1-RELATED"/>
    <property type="match status" value="1"/>
</dbReference>
<keyword evidence="3" id="KW-1185">Reference proteome</keyword>
<proteinExistence type="predicted"/>
<reference evidence="2 3" key="1">
    <citation type="journal article" date="2011" name="J. Bacteriol.">
        <title>Complete genome sequence of Acidaminococcus intestini RYC-MR95, a Gram-negative bacterium from the phylum Firmicutes.</title>
        <authorList>
            <person name="D'Auria G."/>
            <person name="Galan J.C."/>
            <person name="Rodriguez-Alcayna M."/>
            <person name="Moya A."/>
            <person name="Baquero F."/>
            <person name="Latorre A."/>
        </authorList>
    </citation>
    <scope>NUCLEOTIDE SEQUENCE [LARGE SCALE GENOMIC DNA]</scope>
    <source>
        <strain evidence="2 3">RyC-MR95</strain>
    </source>
</reference>
<gene>
    <name evidence="2" type="ordered locus">Acin_2142</name>
</gene>
<dbReference type="SUPFAM" id="SSF81901">
    <property type="entry name" value="HCP-like"/>
    <property type="match status" value="1"/>
</dbReference>
<sequence length="202" mass="22178">MKFAAMAGSFLLSCLFLLPLAPAQAKTKTEGIIIHPAYEKTATHSLSDRLFLKEGIRLYTEGHYESALKILQIAFDRGDMKAGRYIGLCFENGYGVAPDAQLAAHWYQAASLRGDVTATYLLGTLYEKGKGVPQDIQKAMDLYLQSAYRSDHVSAPSQLALGRLYEKGEGTARNLSKARYWYARASKSGNKEAAAALLHGEH</sequence>
<organism evidence="2 3">
    <name type="scientific">Acidaminococcus intestini (strain RyC-MR95)</name>
    <dbReference type="NCBI Taxonomy" id="568816"/>
    <lineage>
        <taxon>Bacteria</taxon>
        <taxon>Bacillati</taxon>
        <taxon>Bacillota</taxon>
        <taxon>Negativicutes</taxon>
        <taxon>Acidaminococcales</taxon>
        <taxon>Acidaminococcaceae</taxon>
        <taxon>Acidaminococcus</taxon>
    </lineage>
</organism>
<evidence type="ECO:0000256" key="1">
    <source>
        <dbReference type="SAM" id="SignalP"/>
    </source>
</evidence>
<dbReference type="PATRIC" id="fig|568816.4.peg.2075"/>
<feature type="signal peptide" evidence="1">
    <location>
        <begin position="1"/>
        <end position="25"/>
    </location>
</feature>
<dbReference type="PANTHER" id="PTHR43628:SF1">
    <property type="entry name" value="CHITIN SYNTHASE REGULATORY FACTOR 2-RELATED"/>
    <property type="match status" value="1"/>
</dbReference>